<dbReference type="AlphaFoldDB" id="A0A2U9IGW9"/>
<keyword evidence="1" id="KW-0812">Transmembrane</keyword>
<feature type="transmembrane region" description="Helical" evidence="1">
    <location>
        <begin position="224"/>
        <end position="241"/>
    </location>
</feature>
<gene>
    <name evidence="2" type="ORF">DFR85_12225</name>
</gene>
<feature type="transmembrane region" description="Helical" evidence="1">
    <location>
        <begin position="37"/>
        <end position="57"/>
    </location>
</feature>
<feature type="transmembrane region" description="Helical" evidence="1">
    <location>
        <begin position="261"/>
        <end position="286"/>
    </location>
</feature>
<dbReference type="KEGG" id="abri:DFR85_12225"/>
<feature type="transmembrane region" description="Helical" evidence="1">
    <location>
        <begin position="106"/>
        <end position="126"/>
    </location>
</feature>
<keyword evidence="1" id="KW-0472">Membrane</keyword>
<keyword evidence="1" id="KW-1133">Transmembrane helix</keyword>
<name>A0A2U9IGW9_9CREN</name>
<accession>A0A2U9IGW9</accession>
<dbReference type="OrthoDB" id="44205at2157"/>
<proteinExistence type="predicted"/>
<reference evidence="2 3" key="1">
    <citation type="submission" date="2018-05" db="EMBL/GenBank/DDBJ databases">
        <title>Complete Genome Sequences of Extremely Thermoacidophilic, Metal-Mobilizing Type-Strain Members of the Archaeal Family Sulfolobaceae: Acidianus brierleyi DSM-1651T, Acidianus sulfidivorans DSM-18786T, Metallosphaera hakonensis DSM-7519T, and Metallosphaera prunae DSM-10039T.</title>
        <authorList>
            <person name="Counts J.A."/>
            <person name="Kelly R.M."/>
        </authorList>
    </citation>
    <scope>NUCLEOTIDE SEQUENCE [LARGE SCALE GENOMIC DNA]</scope>
    <source>
        <strain evidence="2 3">DSM 1651</strain>
    </source>
</reference>
<feature type="transmembrane region" description="Helical" evidence="1">
    <location>
        <begin position="63"/>
        <end position="94"/>
    </location>
</feature>
<evidence type="ECO:0000313" key="3">
    <source>
        <dbReference type="Proteomes" id="UP000248044"/>
    </source>
</evidence>
<feature type="transmembrane region" description="Helical" evidence="1">
    <location>
        <begin position="167"/>
        <end position="191"/>
    </location>
</feature>
<feature type="transmembrane region" description="Helical" evidence="1">
    <location>
        <begin position="132"/>
        <end position="155"/>
    </location>
</feature>
<feature type="transmembrane region" description="Helical" evidence="1">
    <location>
        <begin position="12"/>
        <end position="30"/>
    </location>
</feature>
<protein>
    <submittedName>
        <fullName evidence="2">Uncharacterized protein</fullName>
    </submittedName>
</protein>
<dbReference type="RefSeq" id="WP_110271130.1">
    <property type="nucleotide sequence ID" value="NZ_CP029289.2"/>
</dbReference>
<organism evidence="2 3">
    <name type="scientific">Acidianus brierleyi</name>
    <dbReference type="NCBI Taxonomy" id="41673"/>
    <lineage>
        <taxon>Archaea</taxon>
        <taxon>Thermoproteota</taxon>
        <taxon>Thermoprotei</taxon>
        <taxon>Sulfolobales</taxon>
        <taxon>Sulfolobaceae</taxon>
        <taxon>Acidianus</taxon>
    </lineage>
</organism>
<feature type="transmembrane region" description="Helical" evidence="1">
    <location>
        <begin position="197"/>
        <end position="217"/>
    </location>
</feature>
<dbReference type="EMBL" id="CP029289">
    <property type="protein sequence ID" value="AWR95249.1"/>
    <property type="molecule type" value="Genomic_DNA"/>
</dbReference>
<sequence>MKKAIEPWGVNIPFIILTIIYWSLGGISLAEGLPFHPYFMMIGAYSLFFGMLLRLFFPARKYFPLHILSLVLIAIPIYPLQAIASLSLIFNELWGLKDVIHYGSKFPINLLVLASPFSSLLAWSFYPYLGYSILMVGLLFYLFGINIGVFTATVGAKPKFGIKQLPIFILIILTIYHNFLFFSLLGYFVWLFYNSKIIKNGLSVVFVSLFITLASIFLGEEIHAFALGIMAMFFFNCIIYSTSRYNYSKAYPIPYLLLISYFFRFINIEISGIFFIISTLYFLYLIKDNFTLKSLKTGLSSKYF</sequence>
<keyword evidence="3" id="KW-1185">Reference proteome</keyword>
<dbReference type="Proteomes" id="UP000248044">
    <property type="component" value="Chromosome"/>
</dbReference>
<dbReference type="GeneID" id="36832935"/>
<evidence type="ECO:0000313" key="2">
    <source>
        <dbReference type="EMBL" id="AWR95249.1"/>
    </source>
</evidence>
<evidence type="ECO:0000256" key="1">
    <source>
        <dbReference type="SAM" id="Phobius"/>
    </source>
</evidence>